<dbReference type="AlphaFoldDB" id="A0A8J4R5F7"/>
<dbReference type="OrthoDB" id="2919534at2759"/>
<feature type="compositionally biased region" description="Basic and acidic residues" evidence="1">
    <location>
        <begin position="89"/>
        <end position="101"/>
    </location>
</feature>
<protein>
    <submittedName>
        <fullName evidence="2">Uncharacterized protein</fullName>
    </submittedName>
</protein>
<feature type="region of interest" description="Disordered" evidence="1">
    <location>
        <begin position="142"/>
        <end position="181"/>
    </location>
</feature>
<feature type="compositionally biased region" description="Basic and acidic residues" evidence="1">
    <location>
        <begin position="398"/>
        <end position="409"/>
    </location>
</feature>
<proteinExistence type="predicted"/>
<dbReference type="SUPFAM" id="SSF50630">
    <property type="entry name" value="Acid proteases"/>
    <property type="match status" value="1"/>
</dbReference>
<dbReference type="PANTHER" id="PTHR33240:SF15">
    <property type="entry name" value="GAG-PRO-LIKE PROTEIN"/>
    <property type="match status" value="1"/>
</dbReference>
<feature type="compositionally biased region" description="Polar residues" evidence="1">
    <location>
        <begin position="149"/>
        <end position="163"/>
    </location>
</feature>
<comment type="caution">
    <text evidence="2">The sequence shown here is derived from an EMBL/GenBank/DDBJ whole genome shotgun (WGS) entry which is preliminary data.</text>
</comment>
<keyword evidence="3" id="KW-1185">Reference proteome</keyword>
<accession>A0A8J4R5F7</accession>
<feature type="compositionally biased region" description="Polar residues" evidence="1">
    <location>
        <begin position="412"/>
        <end position="432"/>
    </location>
</feature>
<reference evidence="2" key="1">
    <citation type="submission" date="2020-03" db="EMBL/GenBank/DDBJ databases">
        <title>Castanea mollissima Vanexum genome sequencing.</title>
        <authorList>
            <person name="Staton M."/>
        </authorList>
    </citation>
    <scope>NUCLEOTIDE SEQUENCE</scope>
    <source>
        <tissue evidence="2">Leaf</tissue>
    </source>
</reference>
<feature type="region of interest" description="Disordered" evidence="1">
    <location>
        <begin position="74"/>
        <end position="103"/>
    </location>
</feature>
<dbReference type="EMBL" id="JRKL02001308">
    <property type="protein sequence ID" value="KAF3964815.1"/>
    <property type="molecule type" value="Genomic_DNA"/>
</dbReference>
<dbReference type="PANTHER" id="PTHR33240">
    <property type="entry name" value="OS08G0508500 PROTEIN"/>
    <property type="match status" value="1"/>
</dbReference>
<dbReference type="Gene3D" id="2.40.70.10">
    <property type="entry name" value="Acid Proteases"/>
    <property type="match status" value="1"/>
</dbReference>
<gene>
    <name evidence="2" type="ORF">CMV_010937</name>
</gene>
<dbReference type="InterPro" id="IPR021109">
    <property type="entry name" value="Peptidase_aspartic_dom_sf"/>
</dbReference>
<evidence type="ECO:0000256" key="1">
    <source>
        <dbReference type="SAM" id="MobiDB-lite"/>
    </source>
</evidence>
<evidence type="ECO:0000313" key="3">
    <source>
        <dbReference type="Proteomes" id="UP000737018"/>
    </source>
</evidence>
<sequence length="454" mass="51683">MSPTTKQGANTTFIRFGSLEPVQVQLSQKASDYNSNDDKKSTMDEEEGWTLVTRKRWKKRRVFPLHLITQESRRAQNQIQLQSRRKNDKRKERLRTEKYDDSAQTQKFRSHVTLEEFFPIKFFQNKSVEAVHMVSRCEVDENQKDVGHGSSNETFTSLEQLKSQGDKVEPSQSSTSPKERITQALEEPKIYTPYTNTLQQTKECCACSPDLTVTDEDLLLGSKPHNRQLYVSGYAREQKIDRILIDGGSAINILPKMTMRRLGLAMEELSHSRLVIQGFNQGGQCAIGMIHLELIIGELTSNVLFHVIDAKTTYNMLLGRPWIHGNGIVPSTLHQCFKYLQSGIKKVDADLKPFSEIEAHFADAKFYVEDDIPNEVLPVEIPSMKSKQGEKKHVKFISRKDIPSPKEDPGYGNNQSSESTSNSKRVESSTPSNNPPFLRYVPLSRRKNGKSPFT</sequence>
<name>A0A8J4R5F7_9ROSI</name>
<feature type="compositionally biased region" description="Basic residues" evidence="1">
    <location>
        <begin position="444"/>
        <end position="454"/>
    </location>
</feature>
<feature type="region of interest" description="Disordered" evidence="1">
    <location>
        <begin position="388"/>
        <end position="454"/>
    </location>
</feature>
<dbReference type="Proteomes" id="UP000737018">
    <property type="component" value="Unassembled WGS sequence"/>
</dbReference>
<dbReference type="CDD" id="cd00303">
    <property type="entry name" value="retropepsin_like"/>
    <property type="match status" value="1"/>
</dbReference>
<evidence type="ECO:0000313" key="2">
    <source>
        <dbReference type="EMBL" id="KAF3964815.1"/>
    </source>
</evidence>
<organism evidence="2 3">
    <name type="scientific">Castanea mollissima</name>
    <name type="common">Chinese chestnut</name>
    <dbReference type="NCBI Taxonomy" id="60419"/>
    <lineage>
        <taxon>Eukaryota</taxon>
        <taxon>Viridiplantae</taxon>
        <taxon>Streptophyta</taxon>
        <taxon>Embryophyta</taxon>
        <taxon>Tracheophyta</taxon>
        <taxon>Spermatophyta</taxon>
        <taxon>Magnoliopsida</taxon>
        <taxon>eudicotyledons</taxon>
        <taxon>Gunneridae</taxon>
        <taxon>Pentapetalae</taxon>
        <taxon>rosids</taxon>
        <taxon>fabids</taxon>
        <taxon>Fagales</taxon>
        <taxon>Fagaceae</taxon>
        <taxon>Castanea</taxon>
    </lineage>
</organism>